<evidence type="ECO:0000313" key="5">
    <source>
        <dbReference type="Proteomes" id="UP000264702"/>
    </source>
</evidence>
<dbReference type="InterPro" id="IPR026875">
    <property type="entry name" value="PHydrolase_assoc_dom"/>
</dbReference>
<dbReference type="GO" id="GO:0008832">
    <property type="term" value="F:dGTPase activity"/>
    <property type="evidence" value="ECO:0007669"/>
    <property type="project" value="TreeGrafter"/>
</dbReference>
<accession>A0A372IKW6</accession>
<dbReference type="InterPro" id="IPR006674">
    <property type="entry name" value="HD_domain"/>
</dbReference>
<evidence type="ECO:0000313" key="4">
    <source>
        <dbReference type="EMBL" id="RFU15505.1"/>
    </source>
</evidence>
<dbReference type="AlphaFoldDB" id="A0A372IKW6"/>
<dbReference type="RefSeq" id="WP_117302563.1">
    <property type="nucleotide sequence ID" value="NZ_QVQT02000006.1"/>
</dbReference>
<dbReference type="InterPro" id="IPR023023">
    <property type="entry name" value="dNTPase_2"/>
</dbReference>
<evidence type="ECO:0000259" key="3">
    <source>
        <dbReference type="PROSITE" id="PS51831"/>
    </source>
</evidence>
<reference evidence="4 5" key="1">
    <citation type="submission" date="2018-08" db="EMBL/GenBank/DDBJ databases">
        <title>Acidipila sp. 4G-K13, an acidobacterium isolated from forest soil.</title>
        <authorList>
            <person name="Gao Z.-H."/>
            <person name="Qiu L.-H."/>
        </authorList>
    </citation>
    <scope>NUCLEOTIDE SEQUENCE [LARGE SCALE GENOMIC DNA]</scope>
    <source>
        <strain evidence="4 5">4G-K13</strain>
    </source>
</reference>
<dbReference type="Pfam" id="PF13286">
    <property type="entry name" value="HD_assoc"/>
    <property type="match status" value="1"/>
</dbReference>
<dbReference type="InterPro" id="IPR006675">
    <property type="entry name" value="HDIG_dom"/>
</dbReference>
<gene>
    <name evidence="4" type="primary">dgt</name>
    <name evidence="4" type="ORF">D0Y96_17810</name>
</gene>
<keyword evidence="1 2" id="KW-0378">Hydrolase</keyword>
<dbReference type="GO" id="GO:0006203">
    <property type="term" value="P:dGTP catabolic process"/>
    <property type="evidence" value="ECO:0007669"/>
    <property type="project" value="TreeGrafter"/>
</dbReference>
<dbReference type="SMART" id="SM00471">
    <property type="entry name" value="HDc"/>
    <property type="match status" value="1"/>
</dbReference>
<comment type="similarity">
    <text evidence="2">Belongs to the dGTPase family. Type 2 subfamily.</text>
</comment>
<dbReference type="InterPro" id="IPR006261">
    <property type="entry name" value="dGTPase"/>
</dbReference>
<proteinExistence type="inferred from homology"/>
<sequence length="399" mass="44781">MAHADRPHGSPLPAACAVSDEGALAGRQFEEAAHPYRSPFERDRGRIIHARAFRRLAGKTQVFTHRCSDHFRSRLTHTMEVAQIARTIARTLGLNEDLTEALALVHDIGHPPFGHAGERALDEVLRRHGLRFDHNLHALRIVDHFELRYLAFRGLNLTLGVREGIVKHSRDYTEADHPELKGLLLDRRPPLEAQLIDLADEIAYLTADLDDGLEAEILELRDIRREVTLFERYYAPLEASHPGGTPKLLFYEALKRMLNALAGDLISETAWRVEEGGIRDLGGIRNAAQRLAGFSPEMEDLRLEAKRYLYENLYLSDDLRAAHKEAAQAVTGLFEMWMADPSLLPVSYQSQIADDGAPRVIGDYIAGMTDTFILTLYRESGSARSQDAESGVEGKLRKP</sequence>
<dbReference type="PANTHER" id="PTHR11373:SF43">
    <property type="entry name" value="DEOXYGUANOSINETRIPHOSPHATE TRIPHOSPHOHYDROLASE-LIKE PROTEIN"/>
    <property type="match status" value="1"/>
</dbReference>
<evidence type="ECO:0000256" key="2">
    <source>
        <dbReference type="HAMAP-Rule" id="MF_01212"/>
    </source>
</evidence>
<dbReference type="InterPro" id="IPR050135">
    <property type="entry name" value="dGTPase-like"/>
</dbReference>
<evidence type="ECO:0000256" key="1">
    <source>
        <dbReference type="ARBA" id="ARBA00022801"/>
    </source>
</evidence>
<dbReference type="Pfam" id="PF01966">
    <property type="entry name" value="HD"/>
    <property type="match status" value="1"/>
</dbReference>
<dbReference type="InterPro" id="IPR003607">
    <property type="entry name" value="HD/PDEase_dom"/>
</dbReference>
<dbReference type="NCBIfam" id="TIGR01353">
    <property type="entry name" value="dGTP_triPase"/>
    <property type="match status" value="1"/>
</dbReference>
<dbReference type="CDD" id="cd00077">
    <property type="entry name" value="HDc"/>
    <property type="match status" value="1"/>
</dbReference>
<dbReference type="EMBL" id="QVQT01000006">
    <property type="protein sequence ID" value="RFU15505.1"/>
    <property type="molecule type" value="Genomic_DNA"/>
</dbReference>
<dbReference type="Gene3D" id="1.10.3210.10">
    <property type="entry name" value="Hypothetical protein af1432"/>
    <property type="match status" value="1"/>
</dbReference>
<feature type="domain" description="HD" evidence="3">
    <location>
        <begin position="74"/>
        <end position="205"/>
    </location>
</feature>
<name>A0A372IKW6_9BACT</name>
<dbReference type="PROSITE" id="PS51831">
    <property type="entry name" value="HD"/>
    <property type="match status" value="1"/>
</dbReference>
<dbReference type="SUPFAM" id="SSF109604">
    <property type="entry name" value="HD-domain/PDEase-like"/>
    <property type="match status" value="1"/>
</dbReference>
<dbReference type="Proteomes" id="UP000264702">
    <property type="component" value="Unassembled WGS sequence"/>
</dbReference>
<dbReference type="PANTHER" id="PTHR11373">
    <property type="entry name" value="DEOXYNUCLEOSIDE TRIPHOSPHATE TRIPHOSPHOHYDROLASE"/>
    <property type="match status" value="1"/>
</dbReference>
<keyword evidence="5" id="KW-1185">Reference proteome</keyword>
<dbReference type="OrthoDB" id="9803619at2"/>
<dbReference type="NCBIfam" id="TIGR00277">
    <property type="entry name" value="HDIG"/>
    <property type="match status" value="1"/>
</dbReference>
<dbReference type="HAMAP" id="MF_01212">
    <property type="entry name" value="dGTPase_type2"/>
    <property type="match status" value="1"/>
</dbReference>
<organism evidence="4 5">
    <name type="scientific">Paracidobacterium acidisoli</name>
    <dbReference type="NCBI Taxonomy" id="2303751"/>
    <lineage>
        <taxon>Bacteria</taxon>
        <taxon>Pseudomonadati</taxon>
        <taxon>Acidobacteriota</taxon>
        <taxon>Terriglobia</taxon>
        <taxon>Terriglobales</taxon>
        <taxon>Acidobacteriaceae</taxon>
        <taxon>Paracidobacterium</taxon>
    </lineage>
</organism>
<protein>
    <recommendedName>
        <fullName evidence="2">Deoxyguanosinetriphosphate triphosphohydrolase-like protein</fullName>
    </recommendedName>
</protein>
<comment type="caution">
    <text evidence="4">The sequence shown here is derived from an EMBL/GenBank/DDBJ whole genome shotgun (WGS) entry which is preliminary data.</text>
</comment>